<accession>A0ABS9SHZ3</accession>
<dbReference type="RefSeq" id="WP_240827146.1">
    <property type="nucleotide sequence ID" value="NZ_JAKWBL010000001.1"/>
</dbReference>
<evidence type="ECO:0000313" key="2">
    <source>
        <dbReference type="Proteomes" id="UP001202248"/>
    </source>
</evidence>
<dbReference type="Proteomes" id="UP001202248">
    <property type="component" value="Unassembled WGS sequence"/>
</dbReference>
<evidence type="ECO:0000313" key="1">
    <source>
        <dbReference type="EMBL" id="MCH5597784.1"/>
    </source>
</evidence>
<reference evidence="1 2" key="1">
    <citation type="submission" date="2022-02" db="EMBL/GenBank/DDBJ databases">
        <authorList>
            <person name="Min J."/>
        </authorList>
    </citation>
    <scope>NUCLEOTIDE SEQUENCE [LARGE SCALE GENOMIC DNA]</scope>
    <source>
        <strain evidence="1 2">GR10-1</strain>
    </source>
</reference>
<keyword evidence="2" id="KW-1185">Reference proteome</keyword>
<name>A0ABS9SHZ3_9BACT</name>
<evidence type="ECO:0008006" key="3">
    <source>
        <dbReference type="Google" id="ProtNLM"/>
    </source>
</evidence>
<protein>
    <recommendedName>
        <fullName evidence="3">TonB-dependent receptor</fullName>
    </recommendedName>
</protein>
<organism evidence="1 2">
    <name type="scientific">Niabella ginsengisoli</name>
    <dbReference type="NCBI Taxonomy" id="522298"/>
    <lineage>
        <taxon>Bacteria</taxon>
        <taxon>Pseudomonadati</taxon>
        <taxon>Bacteroidota</taxon>
        <taxon>Chitinophagia</taxon>
        <taxon>Chitinophagales</taxon>
        <taxon>Chitinophagaceae</taxon>
        <taxon>Niabella</taxon>
    </lineage>
</organism>
<dbReference type="EMBL" id="JAKWBL010000001">
    <property type="protein sequence ID" value="MCH5597784.1"/>
    <property type="molecule type" value="Genomic_DNA"/>
</dbReference>
<comment type="caution">
    <text evidence="1">The sequence shown here is derived from an EMBL/GenBank/DDBJ whole genome shotgun (WGS) entry which is preliminary data.</text>
</comment>
<sequence length="240" mass="27280">MLRTDADIDNYWNYLTNLANNSGVEGAAPKFFDITEKAGLRKGMLVYEDVGGPLNAENKTIAGQDGVITENQDYVKLKKSTMTYGVNTNLSFSWRGISLLAQLSTSWGGVNKLDYLQQRTGSSQSMWAHPIYLNDMFDENDNTDGKYPNVAYYEAFKGTNSDFFLLPTFRMFVRNLSVGYTLPKEWVKKVSVENARLFVSGNNLWDFYNPYPNKYRNMYDATNVGYPTLRTWALGVNLGF</sequence>
<proteinExistence type="predicted"/>
<gene>
    <name evidence="1" type="ORF">MKP09_07625</name>
</gene>